<protein>
    <submittedName>
        <fullName evidence="2">Lysophospholipase L1</fullName>
    </submittedName>
</protein>
<feature type="domain" description="SGNH hydrolase-type esterase" evidence="1">
    <location>
        <begin position="113"/>
        <end position="283"/>
    </location>
</feature>
<dbReference type="InterPro" id="IPR036514">
    <property type="entry name" value="SGNH_hydro_sf"/>
</dbReference>
<accession>A0A1M4Z8R7</accession>
<dbReference type="EMBL" id="FQUF01000036">
    <property type="protein sequence ID" value="SHF14410.1"/>
    <property type="molecule type" value="Genomic_DNA"/>
</dbReference>
<evidence type="ECO:0000313" key="3">
    <source>
        <dbReference type="Proteomes" id="UP000184128"/>
    </source>
</evidence>
<dbReference type="SUPFAM" id="SSF52266">
    <property type="entry name" value="SGNH hydrolase"/>
    <property type="match status" value="1"/>
</dbReference>
<dbReference type="AlphaFoldDB" id="A0A1M4Z8R7"/>
<dbReference type="Gene3D" id="3.40.50.1110">
    <property type="entry name" value="SGNH hydrolase"/>
    <property type="match status" value="1"/>
</dbReference>
<dbReference type="Proteomes" id="UP000184128">
    <property type="component" value="Unassembled WGS sequence"/>
</dbReference>
<name>A0A1M4Z8R7_9LACT</name>
<dbReference type="Pfam" id="PF13472">
    <property type="entry name" value="Lipase_GDSL_2"/>
    <property type="match status" value="1"/>
</dbReference>
<keyword evidence="3" id="KW-1185">Reference proteome</keyword>
<organism evidence="2 3">
    <name type="scientific">Atopostipes suicloacalis DSM 15692</name>
    <dbReference type="NCBI Taxonomy" id="1121025"/>
    <lineage>
        <taxon>Bacteria</taxon>
        <taxon>Bacillati</taxon>
        <taxon>Bacillota</taxon>
        <taxon>Bacilli</taxon>
        <taxon>Lactobacillales</taxon>
        <taxon>Carnobacteriaceae</taxon>
        <taxon>Atopostipes</taxon>
    </lineage>
</organism>
<sequence length="299" mass="33909">MKKTLLFLRRLALPLVIVATLTFIIERHFFSSEPSLPEHTNTTVSANPEVQTILHGKIMVAFRDSVTEFGNYPEIIAQNTGMAVQNMGFKGTRLAYHPYAAYEPFSLTNLIDAVISRDFSVQDLAIQEDRNYTPAFKQHYEDLKNIDFSQVDIVSVFIGTNDYMGNSADVVSLGTPDDTTRETFYGAINYFVNTMQTAFPAVDLVFVTPTWRMNHEELGGESASIQPNARDNYLSEFVDTLVERGEFYQIPTLDLYRTSGLSEENHTNFFIDEVHPNSNGYELIGNTISQFLIETYNKE</sequence>
<evidence type="ECO:0000259" key="1">
    <source>
        <dbReference type="Pfam" id="PF13472"/>
    </source>
</evidence>
<proteinExistence type="predicted"/>
<dbReference type="STRING" id="1121025.SAMN02745249_01901"/>
<dbReference type="CDD" id="cd00229">
    <property type="entry name" value="SGNH_hydrolase"/>
    <property type="match status" value="1"/>
</dbReference>
<evidence type="ECO:0000313" key="2">
    <source>
        <dbReference type="EMBL" id="SHF14410.1"/>
    </source>
</evidence>
<reference evidence="2 3" key="1">
    <citation type="submission" date="2016-11" db="EMBL/GenBank/DDBJ databases">
        <authorList>
            <person name="Jaros S."/>
            <person name="Januszkiewicz K."/>
            <person name="Wedrychowicz H."/>
        </authorList>
    </citation>
    <scope>NUCLEOTIDE SEQUENCE [LARGE SCALE GENOMIC DNA]</scope>
    <source>
        <strain evidence="2 3">DSM 15692</strain>
    </source>
</reference>
<gene>
    <name evidence="2" type="ORF">SAMN02745249_01901</name>
</gene>
<dbReference type="InterPro" id="IPR013830">
    <property type="entry name" value="SGNH_hydro"/>
</dbReference>